<dbReference type="VEuPathDB" id="FungiDB:CPAG_02677"/>
<dbReference type="AlphaFoldDB" id="A0A0J6F834"/>
<reference evidence="2" key="2">
    <citation type="journal article" date="2009" name="Genome Res.">
        <title>Comparative genomic analyses of the human fungal pathogens Coccidioides and their relatives.</title>
        <authorList>
            <person name="Sharpton T.J."/>
            <person name="Stajich J.E."/>
            <person name="Rounsley S.D."/>
            <person name="Gardner M.J."/>
            <person name="Wortman J.R."/>
            <person name="Jordar V.S."/>
            <person name="Maiti R."/>
            <person name="Kodira C.D."/>
            <person name="Neafsey D.E."/>
            <person name="Zeng Q."/>
            <person name="Hung C.-Y."/>
            <person name="McMahan C."/>
            <person name="Muszewska A."/>
            <person name="Grynberg M."/>
            <person name="Mandel M.A."/>
            <person name="Kellner E.M."/>
            <person name="Barker B.M."/>
            <person name="Galgiani J.N."/>
            <person name="Orbach M.J."/>
            <person name="Kirkland T.N."/>
            <person name="Cole G.T."/>
            <person name="Henn M.R."/>
            <person name="Birren B.W."/>
            <person name="Taylor J.W."/>
        </authorList>
    </citation>
    <scope>NUCLEOTIDE SEQUENCE [LARGE SCALE GENOMIC DNA]</scope>
    <source>
        <strain evidence="2">RMSCC 3488</strain>
    </source>
</reference>
<organism evidence="1 2">
    <name type="scientific">Coccidioides posadasii RMSCC 3488</name>
    <dbReference type="NCBI Taxonomy" id="454284"/>
    <lineage>
        <taxon>Eukaryota</taxon>
        <taxon>Fungi</taxon>
        <taxon>Dikarya</taxon>
        <taxon>Ascomycota</taxon>
        <taxon>Pezizomycotina</taxon>
        <taxon>Eurotiomycetes</taxon>
        <taxon>Eurotiomycetidae</taxon>
        <taxon>Onygenales</taxon>
        <taxon>Onygenaceae</taxon>
        <taxon>Coccidioides</taxon>
    </lineage>
</organism>
<evidence type="ECO:0000313" key="2">
    <source>
        <dbReference type="Proteomes" id="UP000054567"/>
    </source>
</evidence>
<name>A0A0J6F834_COCPO</name>
<accession>A0A0J6F834</accession>
<proteinExistence type="predicted"/>
<evidence type="ECO:0000313" key="1">
    <source>
        <dbReference type="EMBL" id="KMM66338.1"/>
    </source>
</evidence>
<reference evidence="2" key="3">
    <citation type="journal article" date="2010" name="Genome Res.">
        <title>Population genomic sequencing of Coccidioides fungi reveals recent hybridization and transposon control.</title>
        <authorList>
            <person name="Neafsey D.E."/>
            <person name="Barker B.M."/>
            <person name="Sharpton T.J."/>
            <person name="Stajich J.E."/>
            <person name="Park D.J."/>
            <person name="Whiston E."/>
            <person name="Hung C.-Y."/>
            <person name="McMahan C."/>
            <person name="White J."/>
            <person name="Sykes S."/>
            <person name="Heiman D."/>
            <person name="Young S."/>
            <person name="Zeng Q."/>
            <person name="Abouelleil A."/>
            <person name="Aftuck L."/>
            <person name="Bessette D."/>
            <person name="Brown A."/>
            <person name="FitzGerald M."/>
            <person name="Lui A."/>
            <person name="Macdonald J.P."/>
            <person name="Priest M."/>
            <person name="Orbach M.J."/>
            <person name="Galgiani J.N."/>
            <person name="Kirkland T.N."/>
            <person name="Cole G.T."/>
            <person name="Birren B.W."/>
            <person name="Henn M.R."/>
            <person name="Taylor J.W."/>
            <person name="Rounsley S.D."/>
        </authorList>
    </citation>
    <scope>NUCLEOTIDE SEQUENCE [LARGE SCALE GENOMIC DNA]</scope>
    <source>
        <strain evidence="2">RMSCC 3488</strain>
    </source>
</reference>
<gene>
    <name evidence="1" type="ORF">CPAG_02677</name>
</gene>
<protein>
    <submittedName>
        <fullName evidence="1">Uncharacterized protein</fullName>
    </submittedName>
</protein>
<reference evidence="1 2" key="1">
    <citation type="submission" date="2007-06" db="EMBL/GenBank/DDBJ databases">
        <title>The Genome Sequence of Coccidioides posadasii RMSCC_3488.</title>
        <authorList>
            <consortium name="Coccidioides Genome Resources Consortium"/>
            <consortium name="The Broad Institute Genome Sequencing Platform"/>
            <person name="Henn M.R."/>
            <person name="Sykes S."/>
            <person name="Young S."/>
            <person name="Jaffe D."/>
            <person name="Berlin A."/>
            <person name="Alvarez P."/>
            <person name="Butler J."/>
            <person name="Gnerre S."/>
            <person name="Grabherr M."/>
            <person name="Mauceli E."/>
            <person name="Brockman W."/>
            <person name="Kodira C."/>
            <person name="Alvarado L."/>
            <person name="Zeng Q."/>
            <person name="Crawford M."/>
            <person name="Antoine C."/>
            <person name="Devon K."/>
            <person name="Galgiani J."/>
            <person name="Orsborn K."/>
            <person name="Lewis M.L."/>
            <person name="Nusbaum C."/>
            <person name="Galagan J."/>
            <person name="Birren B."/>
        </authorList>
    </citation>
    <scope>NUCLEOTIDE SEQUENCE [LARGE SCALE GENOMIC DNA]</scope>
    <source>
        <strain evidence="1 2">RMSCC 3488</strain>
    </source>
</reference>
<dbReference type="Proteomes" id="UP000054567">
    <property type="component" value="Unassembled WGS sequence"/>
</dbReference>
<dbReference type="EMBL" id="DS268109">
    <property type="protein sequence ID" value="KMM66338.1"/>
    <property type="molecule type" value="Genomic_DNA"/>
</dbReference>
<sequence length="187" mass="20620">MPVDMQQAVEIMPLVAQECGESTVFLPSLGPNYRESVIQGTGLEPWAPFRRPLLSPQTTQLRAIFSARYSSIIIIITTTTVIVTKVSLRAVEMSLAQRATRLLGARPPAHHRENGVNPRGPVCPEDKNAVQAHFSTATEKTSDWLSLQICPSFRIIQTQVKNNGHDDKLDPVTVIGPRVVPEMIDVT</sequence>